<evidence type="ECO:0000313" key="1">
    <source>
        <dbReference type="EnsemblMetazoa" id="OVOC11323.1"/>
    </source>
</evidence>
<keyword evidence="2" id="KW-1185">Reference proteome</keyword>
<protein>
    <submittedName>
        <fullName evidence="1">Uncharacterized protein</fullName>
    </submittedName>
</protein>
<reference evidence="1" key="2">
    <citation type="submission" date="2022-06" db="UniProtKB">
        <authorList>
            <consortium name="EnsemblMetazoa"/>
        </authorList>
    </citation>
    <scope>IDENTIFICATION</scope>
</reference>
<organism evidence="1 2">
    <name type="scientific">Onchocerca volvulus</name>
    <dbReference type="NCBI Taxonomy" id="6282"/>
    <lineage>
        <taxon>Eukaryota</taxon>
        <taxon>Metazoa</taxon>
        <taxon>Ecdysozoa</taxon>
        <taxon>Nematoda</taxon>
        <taxon>Chromadorea</taxon>
        <taxon>Rhabditida</taxon>
        <taxon>Spirurina</taxon>
        <taxon>Spiruromorpha</taxon>
        <taxon>Filarioidea</taxon>
        <taxon>Onchocercidae</taxon>
        <taxon>Onchocerca</taxon>
    </lineage>
</organism>
<dbReference type="EMBL" id="CMVM020000351">
    <property type="status" value="NOT_ANNOTATED_CDS"/>
    <property type="molecule type" value="Genomic_DNA"/>
</dbReference>
<sequence length="89" mass="10157">FLIKQNYINSVEIDCINYFKPNLSDPSRIPNESLDNLGTICNPKIVYNLCINIKLVDDNKTFAGFKKEGLAMKSKNESEGDKKLKKDEE</sequence>
<dbReference type="Proteomes" id="UP000024404">
    <property type="component" value="Unassembled WGS sequence"/>
</dbReference>
<dbReference type="AlphaFoldDB" id="A0A8R1XM51"/>
<name>A0A8R1XM51_ONCVO</name>
<dbReference type="EnsemblMetazoa" id="OVOC11323.1">
    <property type="protein sequence ID" value="OVOC11323.1"/>
    <property type="gene ID" value="WBGene00248132"/>
</dbReference>
<evidence type="ECO:0000313" key="2">
    <source>
        <dbReference type="Proteomes" id="UP000024404"/>
    </source>
</evidence>
<reference evidence="2" key="1">
    <citation type="submission" date="2013-10" db="EMBL/GenBank/DDBJ databases">
        <title>Genome sequencing of Onchocerca volvulus.</title>
        <authorList>
            <person name="Cotton J."/>
            <person name="Tsai J."/>
            <person name="Stanley E."/>
            <person name="Tracey A."/>
            <person name="Holroyd N."/>
            <person name="Lustigman S."/>
            <person name="Berriman M."/>
        </authorList>
    </citation>
    <scope>NUCLEOTIDE SEQUENCE</scope>
</reference>
<proteinExistence type="predicted"/>
<accession>A0A8R1XM51</accession>